<feature type="chain" id="PRO_5047493079" description="Lipoprotein" evidence="2">
    <location>
        <begin position="25"/>
        <end position="195"/>
    </location>
</feature>
<evidence type="ECO:0000256" key="1">
    <source>
        <dbReference type="SAM" id="MobiDB-lite"/>
    </source>
</evidence>
<proteinExistence type="predicted"/>
<feature type="region of interest" description="Disordered" evidence="1">
    <location>
        <begin position="23"/>
        <end position="77"/>
    </location>
</feature>
<name>A0ABT9FVK5_9BACL</name>
<keyword evidence="2" id="KW-0732">Signal</keyword>
<dbReference type="EMBL" id="JAPCKK010000022">
    <property type="protein sequence ID" value="MDP4098502.1"/>
    <property type="molecule type" value="Genomic_DNA"/>
</dbReference>
<dbReference type="Proteomes" id="UP001241848">
    <property type="component" value="Unassembled WGS sequence"/>
</dbReference>
<sequence length="195" mass="21490">MHTRILLLLTVVVLALMAACSGNTKDNTPNDPAPAGQEAPSAEEPSTEEPSDPAAEEPAQGSNEQPAGNDEGTQPDLFESGVFIDWNSVEDPLLDDKLKATLQAFLTAVTKPDEAGYERLFPNHATEDHADFRDVLEKPMNYRFEEVGKAIEEAGRILVPVSGTSRDDVFGVREFSNNLYFKQNEQNEWEVILID</sequence>
<protein>
    <recommendedName>
        <fullName evidence="5">Lipoprotein</fullName>
    </recommendedName>
</protein>
<gene>
    <name evidence="3" type="ORF">OIN60_17345</name>
</gene>
<evidence type="ECO:0000256" key="2">
    <source>
        <dbReference type="SAM" id="SignalP"/>
    </source>
</evidence>
<feature type="compositionally biased region" description="Acidic residues" evidence="1">
    <location>
        <begin position="45"/>
        <end position="55"/>
    </location>
</feature>
<comment type="caution">
    <text evidence="3">The sequence shown here is derived from an EMBL/GenBank/DDBJ whole genome shotgun (WGS) entry which is preliminary data.</text>
</comment>
<evidence type="ECO:0000313" key="4">
    <source>
        <dbReference type="Proteomes" id="UP001241848"/>
    </source>
</evidence>
<accession>A0ABT9FVK5</accession>
<evidence type="ECO:0000313" key="3">
    <source>
        <dbReference type="EMBL" id="MDP4098502.1"/>
    </source>
</evidence>
<organism evidence="3 4">
    <name type="scientific">Paenibacillus zeirhizosphaerae</name>
    <dbReference type="NCBI Taxonomy" id="2987519"/>
    <lineage>
        <taxon>Bacteria</taxon>
        <taxon>Bacillati</taxon>
        <taxon>Bacillota</taxon>
        <taxon>Bacilli</taxon>
        <taxon>Bacillales</taxon>
        <taxon>Paenibacillaceae</taxon>
        <taxon>Paenibacillus</taxon>
    </lineage>
</organism>
<keyword evidence="4" id="KW-1185">Reference proteome</keyword>
<reference evidence="3 4" key="1">
    <citation type="submission" date="2022-10" db="EMBL/GenBank/DDBJ databases">
        <title>Paenibacillus description and whole genome data of maize root bacterial community.</title>
        <authorList>
            <person name="Marton D."/>
            <person name="Farkas M."/>
            <person name="Cserhati M."/>
        </authorList>
    </citation>
    <scope>NUCLEOTIDE SEQUENCE [LARGE SCALE GENOMIC DNA]</scope>
    <source>
        <strain evidence="3 4">P96</strain>
    </source>
</reference>
<dbReference type="RefSeq" id="WP_305756127.1">
    <property type="nucleotide sequence ID" value="NZ_JAPCKK010000022.1"/>
</dbReference>
<evidence type="ECO:0008006" key="5">
    <source>
        <dbReference type="Google" id="ProtNLM"/>
    </source>
</evidence>
<feature type="signal peptide" evidence="2">
    <location>
        <begin position="1"/>
        <end position="24"/>
    </location>
</feature>
<dbReference type="PROSITE" id="PS51257">
    <property type="entry name" value="PROKAR_LIPOPROTEIN"/>
    <property type="match status" value="1"/>
</dbReference>